<keyword evidence="3" id="KW-0560">Oxidoreductase</keyword>
<proteinExistence type="inferred from homology"/>
<gene>
    <name evidence="4" type="ORF">SAMN04487911_101271</name>
</gene>
<evidence type="ECO:0000256" key="2">
    <source>
        <dbReference type="ARBA" id="ARBA00022857"/>
    </source>
</evidence>
<dbReference type="SUPFAM" id="SSF51735">
    <property type="entry name" value="NAD(P)-binding Rossmann-fold domains"/>
    <property type="match status" value="1"/>
</dbReference>
<keyword evidence="2" id="KW-0521">NADP</keyword>
<dbReference type="InterPro" id="IPR036291">
    <property type="entry name" value="NAD(P)-bd_dom_sf"/>
</dbReference>
<comment type="similarity">
    <text evidence="1">Belongs to the short-chain dehydrogenases/reductases (SDR) family.</text>
</comment>
<dbReference type="InterPro" id="IPR002347">
    <property type="entry name" value="SDR_fam"/>
</dbReference>
<name>A0A1M6AM11_9FLAO</name>
<dbReference type="PANTHER" id="PTHR43618">
    <property type="entry name" value="7-ALPHA-HYDROXYSTEROID DEHYDROGENASE"/>
    <property type="match status" value="1"/>
</dbReference>
<protein>
    <submittedName>
        <fullName evidence="4">Short chain dehydrogenase</fullName>
    </submittedName>
</protein>
<keyword evidence="5" id="KW-1185">Reference proteome</keyword>
<evidence type="ECO:0000256" key="3">
    <source>
        <dbReference type="ARBA" id="ARBA00023002"/>
    </source>
</evidence>
<reference evidence="4 5" key="1">
    <citation type="submission" date="2016-11" db="EMBL/GenBank/DDBJ databases">
        <authorList>
            <person name="Jaros S."/>
            <person name="Januszkiewicz K."/>
            <person name="Wedrychowicz H."/>
        </authorList>
    </citation>
    <scope>NUCLEOTIDE SEQUENCE [LARGE SCALE GENOMIC DNA]</scope>
    <source>
        <strain evidence="4 5">CGMCC 1.8863</strain>
    </source>
</reference>
<dbReference type="GO" id="GO:0008709">
    <property type="term" value="F:cholate 7-alpha-dehydrogenase (NAD+) activity"/>
    <property type="evidence" value="ECO:0007669"/>
    <property type="project" value="TreeGrafter"/>
</dbReference>
<evidence type="ECO:0000313" key="4">
    <source>
        <dbReference type="EMBL" id="SHI37447.1"/>
    </source>
</evidence>
<sequence>MNTSKFFDLNGETAIVTCGGNGIGKASCKILAAYGAQVVVSDFNMEAAQQAAQEIVAEDGKAIAIDCDAPKDEAPANLVDKTIAA</sequence>
<dbReference type="Gene3D" id="3.40.50.720">
    <property type="entry name" value="NAD(P)-binding Rossmann-like Domain"/>
    <property type="match status" value="1"/>
</dbReference>
<accession>A0A1M6AM11</accession>
<evidence type="ECO:0000256" key="1">
    <source>
        <dbReference type="ARBA" id="ARBA00006484"/>
    </source>
</evidence>
<dbReference type="Proteomes" id="UP000184231">
    <property type="component" value="Unassembled WGS sequence"/>
</dbReference>
<dbReference type="PANTHER" id="PTHR43618:SF8">
    <property type="entry name" value="7ALPHA-HYDROXYSTEROID DEHYDROGENASE"/>
    <property type="match status" value="1"/>
</dbReference>
<dbReference type="InterPro" id="IPR052178">
    <property type="entry name" value="Sec_Metab_Biosynth_SDR"/>
</dbReference>
<dbReference type="Pfam" id="PF00106">
    <property type="entry name" value="adh_short"/>
    <property type="match status" value="1"/>
</dbReference>
<dbReference type="RefSeq" id="WP_072762819.1">
    <property type="nucleotide sequence ID" value="NZ_FQYX01000001.1"/>
</dbReference>
<dbReference type="EMBL" id="FQYX01000001">
    <property type="protein sequence ID" value="SHI37447.1"/>
    <property type="molecule type" value="Genomic_DNA"/>
</dbReference>
<dbReference type="GO" id="GO:0005829">
    <property type="term" value="C:cytosol"/>
    <property type="evidence" value="ECO:0007669"/>
    <property type="project" value="TreeGrafter"/>
</dbReference>
<organism evidence="4 5">
    <name type="scientific">Arenibacter nanhaiticus</name>
    <dbReference type="NCBI Taxonomy" id="558155"/>
    <lineage>
        <taxon>Bacteria</taxon>
        <taxon>Pseudomonadati</taxon>
        <taxon>Bacteroidota</taxon>
        <taxon>Flavobacteriia</taxon>
        <taxon>Flavobacteriales</taxon>
        <taxon>Flavobacteriaceae</taxon>
        <taxon>Arenibacter</taxon>
    </lineage>
</organism>
<evidence type="ECO:0000313" key="5">
    <source>
        <dbReference type="Proteomes" id="UP000184231"/>
    </source>
</evidence>
<dbReference type="AlphaFoldDB" id="A0A1M6AM11"/>
<dbReference type="STRING" id="558155.SAMN04487911_101271"/>